<protein>
    <submittedName>
        <fullName evidence="1">Uncharacterized protein</fullName>
    </submittedName>
</protein>
<gene>
    <name evidence="1" type="ORF">D7V64_17375</name>
</gene>
<dbReference type="AlphaFoldDB" id="A0A3A8FHX1"/>
<dbReference type="EMBL" id="RAXZ01000089">
    <property type="protein sequence ID" value="RKG46557.1"/>
    <property type="molecule type" value="Genomic_DNA"/>
</dbReference>
<evidence type="ECO:0000313" key="2">
    <source>
        <dbReference type="Proteomes" id="UP000281084"/>
    </source>
</evidence>
<name>A0A3A8FHX1_9GAMM</name>
<comment type="caution">
    <text evidence="1">The sequence shown here is derived from an EMBL/GenBank/DDBJ whole genome shotgun (WGS) entry which is preliminary data.</text>
</comment>
<dbReference type="Proteomes" id="UP000281084">
    <property type="component" value="Unassembled WGS sequence"/>
</dbReference>
<accession>A0A3A8FHX1</accession>
<reference evidence="1 2" key="1">
    <citation type="submission" date="2018-09" db="EMBL/GenBank/DDBJ databases">
        <title>The draft genome of Acinetobacter spp. strains.</title>
        <authorList>
            <person name="Qin J."/>
            <person name="Feng Y."/>
            <person name="Zong Z."/>
        </authorList>
    </citation>
    <scope>NUCLEOTIDE SEQUENCE [LARGE SCALE GENOMIC DNA]</scope>
    <source>
        <strain evidence="1 2">WCHAc060002</strain>
    </source>
</reference>
<evidence type="ECO:0000313" key="1">
    <source>
        <dbReference type="EMBL" id="RKG46557.1"/>
    </source>
</evidence>
<sequence length="141" mass="15159">MHETVKGSRAKMASTTEDIEAQLKAMGYSDERAKQLAKSTYEGSKNALGTGYKQMGNNWSFVGGGGGMSNVDYVNSELQRLQQYVPSSTKAALSSVSESEAKNVNYSINFGGQTLKLSGTADQESTMNQLIKQLQAQAKST</sequence>
<organism evidence="1 2">
    <name type="scientific">Acinetobacter cumulans</name>
    <dbReference type="NCBI Taxonomy" id="2136182"/>
    <lineage>
        <taxon>Bacteria</taxon>
        <taxon>Pseudomonadati</taxon>
        <taxon>Pseudomonadota</taxon>
        <taxon>Gammaproteobacteria</taxon>
        <taxon>Moraxellales</taxon>
        <taxon>Moraxellaceae</taxon>
        <taxon>Acinetobacter</taxon>
    </lineage>
</organism>
<proteinExistence type="predicted"/>